<evidence type="ECO:0000313" key="2">
    <source>
        <dbReference type="EMBL" id="GAG30073.1"/>
    </source>
</evidence>
<organism evidence="2">
    <name type="scientific">marine sediment metagenome</name>
    <dbReference type="NCBI Taxonomy" id="412755"/>
    <lineage>
        <taxon>unclassified sequences</taxon>
        <taxon>metagenomes</taxon>
        <taxon>ecological metagenomes</taxon>
    </lineage>
</organism>
<feature type="compositionally biased region" description="Acidic residues" evidence="1">
    <location>
        <begin position="64"/>
        <end position="76"/>
    </location>
</feature>
<proteinExistence type="predicted"/>
<feature type="region of interest" description="Disordered" evidence="1">
    <location>
        <begin position="62"/>
        <end position="86"/>
    </location>
</feature>
<name>X0X085_9ZZZZ</name>
<evidence type="ECO:0000256" key="1">
    <source>
        <dbReference type="SAM" id="MobiDB-lite"/>
    </source>
</evidence>
<protein>
    <submittedName>
        <fullName evidence="2">Uncharacterized protein</fullName>
    </submittedName>
</protein>
<dbReference type="AlphaFoldDB" id="X0X085"/>
<dbReference type="EMBL" id="BARS01047834">
    <property type="protein sequence ID" value="GAG30073.1"/>
    <property type="molecule type" value="Genomic_DNA"/>
</dbReference>
<gene>
    <name evidence="2" type="ORF">S01H1_71790</name>
</gene>
<sequence length="158" mass="17581">MSESEVENVMNGLEDGHHVVIWYKPVKDFSIDCGEFSIGDCALACEEVDYVVKNKPLVASVESSYEEDERQEDDYPEGTFTDVDSGREIPYVGSEISAYWSIEVRTDIEGHVSDVEVAGSTFTFNQLSHSASLDGGETSRSQLEELHEKLGEFLQQTA</sequence>
<comment type="caution">
    <text evidence="2">The sequence shown here is derived from an EMBL/GenBank/DDBJ whole genome shotgun (WGS) entry which is preliminary data.</text>
</comment>
<reference evidence="2" key="1">
    <citation type="journal article" date="2014" name="Front. Microbiol.">
        <title>High frequency of phylogenetically diverse reductive dehalogenase-homologous genes in deep subseafloor sedimentary metagenomes.</title>
        <authorList>
            <person name="Kawai M."/>
            <person name="Futagami T."/>
            <person name="Toyoda A."/>
            <person name="Takaki Y."/>
            <person name="Nishi S."/>
            <person name="Hori S."/>
            <person name="Arai W."/>
            <person name="Tsubouchi T."/>
            <person name="Morono Y."/>
            <person name="Uchiyama I."/>
            <person name="Ito T."/>
            <person name="Fujiyama A."/>
            <person name="Inagaki F."/>
            <person name="Takami H."/>
        </authorList>
    </citation>
    <scope>NUCLEOTIDE SEQUENCE</scope>
    <source>
        <strain evidence="2">Expedition CK06-06</strain>
    </source>
</reference>
<accession>X0X085</accession>